<sequence length="348" mass="36964">MRFSTVSGLVAALSLACASNAARILLNNDDGFGSGNTRELYRLLKEAGHEVVIVAPATQQSGQGGLTEFTTEANLTAPSQYDIVPAGAPSVGTDPNDSNIWYYNGTPAACTFVGLDYVIPRYYKDWKYGPDVFVAGPNFGVNLGPFVFTLSGTIGSTYAAVSRSVPGIAISASNDRIAYSDVKNTSNPATWTAKASFKVVQEFIESTPEGQSVLPLGYGVNVNIPPLDNDEEPPIYQTRLTGEADTDIAAYDEETGLFDWDFALPKPAGVNACWNGDCSLPGETWIVNGGGVSVSLFTVDYDAPTNVYTTDVFGKVSALFEGPKGNGTSAGSKKLKRGLARPIIKRHQ</sequence>
<dbReference type="AlphaFoldDB" id="A0A6A5Y4V7"/>
<reference evidence="6" key="1">
    <citation type="journal article" date="2020" name="Stud. Mycol.">
        <title>101 Dothideomycetes genomes: a test case for predicting lifestyles and emergence of pathogens.</title>
        <authorList>
            <person name="Haridas S."/>
            <person name="Albert R."/>
            <person name="Binder M."/>
            <person name="Bloem J."/>
            <person name="Labutti K."/>
            <person name="Salamov A."/>
            <person name="Andreopoulos B."/>
            <person name="Baker S."/>
            <person name="Barry K."/>
            <person name="Bills G."/>
            <person name="Bluhm B."/>
            <person name="Cannon C."/>
            <person name="Castanera R."/>
            <person name="Culley D."/>
            <person name="Daum C."/>
            <person name="Ezra D."/>
            <person name="Gonzalez J."/>
            <person name="Henrissat B."/>
            <person name="Kuo A."/>
            <person name="Liang C."/>
            <person name="Lipzen A."/>
            <person name="Lutzoni F."/>
            <person name="Magnuson J."/>
            <person name="Mondo S."/>
            <person name="Nolan M."/>
            <person name="Ohm R."/>
            <person name="Pangilinan J."/>
            <person name="Park H.-J."/>
            <person name="Ramirez L."/>
            <person name="Alfaro M."/>
            <person name="Sun H."/>
            <person name="Tritt A."/>
            <person name="Yoshinaga Y."/>
            <person name="Zwiers L.-H."/>
            <person name="Turgeon B."/>
            <person name="Goodwin S."/>
            <person name="Spatafora J."/>
            <person name="Crous P."/>
            <person name="Grigoriev I."/>
        </authorList>
    </citation>
    <scope>NUCLEOTIDE SEQUENCE</scope>
    <source>
        <strain evidence="6">CBS 175.79</strain>
    </source>
</reference>
<comment type="similarity">
    <text evidence="1">Belongs to the SurE nucleotidase family.</text>
</comment>
<keyword evidence="2" id="KW-0479">Metal-binding</keyword>
<keyword evidence="4" id="KW-0732">Signal</keyword>
<evidence type="ECO:0000256" key="1">
    <source>
        <dbReference type="ARBA" id="ARBA00011062"/>
    </source>
</evidence>
<feature type="domain" description="Survival protein SurE-like phosphatase/nucleotidase" evidence="5">
    <location>
        <begin position="24"/>
        <end position="240"/>
    </location>
</feature>
<dbReference type="InterPro" id="IPR002828">
    <property type="entry name" value="SurE-like_Pase/nucleotidase"/>
</dbReference>
<feature type="chain" id="PRO_5025529682" evidence="4">
    <location>
        <begin position="22"/>
        <end position="348"/>
    </location>
</feature>
<dbReference type="PANTHER" id="PTHR30457:SF0">
    <property type="entry name" value="PHOSPHATASE, PUTATIVE (AFU_ORTHOLOGUE AFUA_4G01070)-RELATED"/>
    <property type="match status" value="1"/>
</dbReference>
<evidence type="ECO:0000259" key="5">
    <source>
        <dbReference type="Pfam" id="PF01975"/>
    </source>
</evidence>
<dbReference type="PROSITE" id="PS51257">
    <property type="entry name" value="PROKAR_LIPOPROTEIN"/>
    <property type="match status" value="1"/>
</dbReference>
<accession>A0A6A5Y4V7</accession>
<keyword evidence="3" id="KW-0378">Hydrolase</keyword>
<evidence type="ECO:0000256" key="3">
    <source>
        <dbReference type="ARBA" id="ARBA00022801"/>
    </source>
</evidence>
<evidence type="ECO:0000256" key="4">
    <source>
        <dbReference type="SAM" id="SignalP"/>
    </source>
</evidence>
<gene>
    <name evidence="6" type="ORF">BU24DRAFT_439823</name>
</gene>
<dbReference type="Pfam" id="PF01975">
    <property type="entry name" value="SurE"/>
    <property type="match status" value="1"/>
</dbReference>
<proteinExistence type="inferred from homology"/>
<keyword evidence="7" id="KW-1185">Reference proteome</keyword>
<organism evidence="6 7">
    <name type="scientific">Aaosphaeria arxii CBS 175.79</name>
    <dbReference type="NCBI Taxonomy" id="1450172"/>
    <lineage>
        <taxon>Eukaryota</taxon>
        <taxon>Fungi</taxon>
        <taxon>Dikarya</taxon>
        <taxon>Ascomycota</taxon>
        <taxon>Pezizomycotina</taxon>
        <taxon>Dothideomycetes</taxon>
        <taxon>Pleosporomycetidae</taxon>
        <taxon>Pleosporales</taxon>
        <taxon>Pleosporales incertae sedis</taxon>
        <taxon>Aaosphaeria</taxon>
    </lineage>
</organism>
<name>A0A6A5Y4V7_9PLEO</name>
<dbReference type="GO" id="GO:0046872">
    <property type="term" value="F:metal ion binding"/>
    <property type="evidence" value="ECO:0007669"/>
    <property type="project" value="UniProtKB-KW"/>
</dbReference>
<dbReference type="GO" id="GO:0008252">
    <property type="term" value="F:nucleotidase activity"/>
    <property type="evidence" value="ECO:0007669"/>
    <property type="project" value="InterPro"/>
</dbReference>
<dbReference type="EMBL" id="ML978067">
    <property type="protein sequence ID" value="KAF2019881.1"/>
    <property type="molecule type" value="Genomic_DNA"/>
</dbReference>
<dbReference type="Proteomes" id="UP000799778">
    <property type="component" value="Unassembled WGS sequence"/>
</dbReference>
<dbReference type="RefSeq" id="XP_033388220.1">
    <property type="nucleotide sequence ID" value="XM_033530332.1"/>
</dbReference>
<dbReference type="GeneID" id="54287729"/>
<dbReference type="OrthoDB" id="4018688at2759"/>
<feature type="signal peptide" evidence="4">
    <location>
        <begin position="1"/>
        <end position="21"/>
    </location>
</feature>
<protein>
    <submittedName>
        <fullName evidence="6">Sure-like protein</fullName>
    </submittedName>
</protein>
<dbReference type="InterPro" id="IPR030048">
    <property type="entry name" value="SurE"/>
</dbReference>
<dbReference type="Gene3D" id="3.40.1210.10">
    <property type="entry name" value="Survival protein SurE-like phosphatase/nucleotidase"/>
    <property type="match status" value="1"/>
</dbReference>
<dbReference type="SUPFAM" id="SSF64167">
    <property type="entry name" value="SurE-like"/>
    <property type="match status" value="1"/>
</dbReference>
<evidence type="ECO:0000313" key="7">
    <source>
        <dbReference type="Proteomes" id="UP000799778"/>
    </source>
</evidence>
<dbReference type="InterPro" id="IPR036523">
    <property type="entry name" value="SurE-like_sf"/>
</dbReference>
<evidence type="ECO:0000256" key="2">
    <source>
        <dbReference type="ARBA" id="ARBA00022723"/>
    </source>
</evidence>
<evidence type="ECO:0000313" key="6">
    <source>
        <dbReference type="EMBL" id="KAF2019881.1"/>
    </source>
</evidence>
<dbReference type="PANTHER" id="PTHR30457">
    <property type="entry name" value="5'-NUCLEOTIDASE SURE"/>
    <property type="match status" value="1"/>
</dbReference>